<evidence type="ECO:0000256" key="1">
    <source>
        <dbReference type="SAM" id="MobiDB-lite"/>
    </source>
</evidence>
<feature type="region of interest" description="Disordered" evidence="1">
    <location>
        <begin position="820"/>
        <end position="890"/>
    </location>
</feature>
<feature type="region of interest" description="Disordered" evidence="1">
    <location>
        <begin position="447"/>
        <end position="496"/>
    </location>
</feature>
<feature type="compositionally biased region" description="Basic and acidic residues" evidence="1">
    <location>
        <begin position="698"/>
        <end position="707"/>
    </location>
</feature>
<feature type="compositionally biased region" description="Polar residues" evidence="1">
    <location>
        <begin position="1"/>
        <end position="10"/>
    </location>
</feature>
<gene>
    <name evidence="2" type="ORF">CDCA_CDCA09G2724</name>
</gene>
<evidence type="ECO:0000313" key="3">
    <source>
        <dbReference type="Proteomes" id="UP001301350"/>
    </source>
</evidence>
<feature type="compositionally biased region" description="Basic and acidic residues" evidence="1">
    <location>
        <begin position="215"/>
        <end position="230"/>
    </location>
</feature>
<dbReference type="Proteomes" id="UP001301350">
    <property type="component" value="Unassembled WGS sequence"/>
</dbReference>
<protein>
    <submittedName>
        <fullName evidence="2">Uncharacterized protein</fullName>
    </submittedName>
</protein>
<feature type="compositionally biased region" description="Polar residues" evidence="1">
    <location>
        <begin position="328"/>
        <end position="339"/>
    </location>
</feature>
<sequence length="890" mass="94616">MSRRGTSITPSDGDGSEGDGAGQQGRAREGSSAANAGRSVGPLLEAKVLKRGDTVRLQYRRDNYVAEITANGGLLLREVRGASGSKESAAPGKELVGSTFDTPEAFTTALAKSHQTRYRGRRGKVHIDAWSAFTAERLGQTLEQLAGQLERRENKTPNRSENGAPGTAAALAGGGESPSTRSRRGGRRGGSAAHTGMPEEALAAGRASDSETEEAERLAALEAERIGRELDELEMAGTLRRTTRQLSSGGTPATSGAAASAGHNNAPAVSKGDTANVPAEANEPPEEGSTTPVSHRRPSRSSADPVGEDMGSWRSSTTRPSSRDNDNHGATSKSRTRSASGEPPRAASMVSAWASDEQRQLARALLAERSAEPSRLSTALRGKSPAEIERLLAPALFAARELSTAMGETDDMLSAFSSGYLTALLESAHSFAPSAAVVAMRAGAEEGAADTTGERHDDAVVTGTHNDGRGAAADRSRQHEGATTAGGGPNGRTGEAGELKEELKAATNDMAKSGKLQHMEVDELKAKLDAEMKTRREVDAERRSLLLQVGDLQRALSREIKRRRATESELEAARLGQAHLHNRLERARLRISQFKGALTADVILKEDTGTPVDQGNAAAAKAPAAKSEGNGRHADAAANQHDACLPRETDLLRGRLVALERELHEWSDMLAAERRVRTVLCDSKNRLESDLHDLRTVTERRKERERQNAVAGPRSARKRQLPREEAMATAPSQHRRELAAPLPATQLPQLTPQAAPFLTGMPEQAVWPDFRMAVGGPIMYMGMPSNMLPGMYQSPAMYPGAFQPGYDYMPMQGQSMMPFEGAPPPQYEFSMPAGAEASAGPHAVDAPRENLSGPPVYPEHPRGATSHGSVHSESSQSGHGKAPPEAPMAT</sequence>
<proteinExistence type="predicted"/>
<feature type="compositionally biased region" description="Low complexity" evidence="1">
    <location>
        <begin position="866"/>
        <end position="880"/>
    </location>
</feature>
<feature type="region of interest" description="Disordered" evidence="1">
    <location>
        <begin position="698"/>
        <end position="736"/>
    </location>
</feature>
<name>A0AAV9IWQ1_CYACA</name>
<feature type="compositionally biased region" description="Low complexity" evidence="1">
    <location>
        <begin position="247"/>
        <end position="268"/>
    </location>
</feature>
<feature type="region of interest" description="Disordered" evidence="1">
    <location>
        <begin position="151"/>
        <end position="354"/>
    </location>
</feature>
<dbReference type="AlphaFoldDB" id="A0AAV9IWQ1"/>
<feature type="region of interest" description="Disordered" evidence="1">
    <location>
        <begin position="1"/>
        <end position="43"/>
    </location>
</feature>
<accession>A0AAV9IWQ1</accession>
<keyword evidence="3" id="KW-1185">Reference proteome</keyword>
<feature type="compositionally biased region" description="Basic and acidic residues" evidence="1">
    <location>
        <begin position="466"/>
        <end position="480"/>
    </location>
</feature>
<comment type="caution">
    <text evidence="2">The sequence shown here is derived from an EMBL/GenBank/DDBJ whole genome shotgun (WGS) entry which is preliminary data.</text>
</comment>
<reference evidence="2 3" key="1">
    <citation type="submission" date="2022-07" db="EMBL/GenBank/DDBJ databases">
        <title>Genome-wide signatures of adaptation to extreme environments.</title>
        <authorList>
            <person name="Cho C.H."/>
            <person name="Yoon H.S."/>
        </authorList>
    </citation>
    <scope>NUCLEOTIDE SEQUENCE [LARGE SCALE GENOMIC DNA]</scope>
    <source>
        <strain evidence="2 3">DBV 063 E5</strain>
    </source>
</reference>
<organism evidence="2 3">
    <name type="scientific">Cyanidium caldarium</name>
    <name type="common">Red alga</name>
    <dbReference type="NCBI Taxonomy" id="2771"/>
    <lineage>
        <taxon>Eukaryota</taxon>
        <taxon>Rhodophyta</taxon>
        <taxon>Bangiophyceae</taxon>
        <taxon>Cyanidiales</taxon>
        <taxon>Cyanidiaceae</taxon>
        <taxon>Cyanidium</taxon>
    </lineage>
</organism>
<dbReference type="EMBL" id="JANCYW010000009">
    <property type="protein sequence ID" value="KAK4536699.1"/>
    <property type="molecule type" value="Genomic_DNA"/>
</dbReference>
<evidence type="ECO:0000313" key="2">
    <source>
        <dbReference type="EMBL" id="KAK4536699.1"/>
    </source>
</evidence>